<dbReference type="STRING" id="326424.FRAAL2527"/>
<dbReference type="InterPro" id="IPR003439">
    <property type="entry name" value="ABC_transporter-like_ATP-bd"/>
</dbReference>
<dbReference type="PROSITE" id="PS00211">
    <property type="entry name" value="ABC_TRANSPORTER_1"/>
    <property type="match status" value="1"/>
</dbReference>
<dbReference type="PROSITE" id="PS50893">
    <property type="entry name" value="ABC_TRANSPORTER_2"/>
    <property type="match status" value="2"/>
</dbReference>
<keyword evidence="3" id="KW-0547">Nucleotide-binding</keyword>
<dbReference type="OrthoDB" id="39350at2"/>
<evidence type="ECO:0000256" key="4">
    <source>
        <dbReference type="ARBA" id="ARBA00022840"/>
    </source>
</evidence>
<evidence type="ECO:0000313" key="6">
    <source>
        <dbReference type="EMBL" id="CAJ61174.1"/>
    </source>
</evidence>
<dbReference type="InterPro" id="IPR050107">
    <property type="entry name" value="ABC_carbohydrate_import_ATPase"/>
</dbReference>
<dbReference type="SUPFAM" id="SSF52540">
    <property type="entry name" value="P-loop containing nucleoside triphosphate hydrolases"/>
    <property type="match status" value="2"/>
</dbReference>
<dbReference type="EMBL" id="CT573213">
    <property type="protein sequence ID" value="CAJ61174.1"/>
    <property type="molecule type" value="Genomic_DNA"/>
</dbReference>
<dbReference type="PANTHER" id="PTHR43790:SF9">
    <property type="entry name" value="GALACTOFURANOSE TRANSPORTER ATP-BINDING PROTEIN YTFR"/>
    <property type="match status" value="1"/>
</dbReference>
<dbReference type="Gene3D" id="3.40.50.300">
    <property type="entry name" value="P-loop containing nucleotide triphosphate hydrolases"/>
    <property type="match status" value="2"/>
</dbReference>
<accession>Q0RMS3</accession>
<reference evidence="6 7" key="1">
    <citation type="journal article" date="2007" name="Genome Res.">
        <title>Genome characteristics of facultatively symbiotic Frankia sp. strains reflect host range and host plant biogeography.</title>
        <authorList>
            <person name="Normand P."/>
            <person name="Lapierre P."/>
            <person name="Tisa L.S."/>
            <person name="Gogarten J.P."/>
            <person name="Alloisio N."/>
            <person name="Bagnarol E."/>
            <person name="Bassi C.A."/>
            <person name="Berry A.M."/>
            <person name="Bickhart D.M."/>
            <person name="Choisne N."/>
            <person name="Couloux A."/>
            <person name="Cournoyer B."/>
            <person name="Cruveiller S."/>
            <person name="Daubin V."/>
            <person name="Demange N."/>
            <person name="Francino M.P."/>
            <person name="Goltsman E."/>
            <person name="Huang Y."/>
            <person name="Kopp O.R."/>
            <person name="Labarre L."/>
            <person name="Lapidus A."/>
            <person name="Lavire C."/>
            <person name="Marechal J."/>
            <person name="Martinez M."/>
            <person name="Mastronunzio J.E."/>
            <person name="Mullin B.C."/>
            <person name="Niemann J."/>
            <person name="Pujic P."/>
            <person name="Rawnsley T."/>
            <person name="Rouy Z."/>
            <person name="Schenowitz C."/>
            <person name="Sellstedt A."/>
            <person name="Tavares F."/>
            <person name="Tomkins J.P."/>
            <person name="Vallenet D."/>
            <person name="Valverde C."/>
            <person name="Wall L.G."/>
            <person name="Wang Y."/>
            <person name="Medigue C."/>
            <person name="Benson D.R."/>
        </authorList>
    </citation>
    <scope>NUCLEOTIDE SEQUENCE [LARGE SCALE GENOMIC DNA]</scope>
    <source>
        <strain evidence="7">DSM 45986 / CECT 9034 / ACN14a</strain>
    </source>
</reference>
<dbReference type="Pfam" id="PF00005">
    <property type="entry name" value="ABC_tran"/>
    <property type="match status" value="2"/>
</dbReference>
<dbReference type="EC" id="3.6.3.29" evidence="6"/>
<dbReference type="GO" id="GO:0005524">
    <property type="term" value="F:ATP binding"/>
    <property type="evidence" value="ECO:0007669"/>
    <property type="project" value="UniProtKB-KW"/>
</dbReference>
<keyword evidence="7" id="KW-1185">Reference proteome</keyword>
<dbReference type="CDD" id="cd03215">
    <property type="entry name" value="ABC_Carb_Monos_II"/>
    <property type="match status" value="1"/>
</dbReference>
<dbReference type="InterPro" id="IPR017871">
    <property type="entry name" value="ABC_transporter-like_CS"/>
</dbReference>
<keyword evidence="6" id="KW-0378">Hydrolase</keyword>
<organism evidence="6 7">
    <name type="scientific">Frankia alni (strain DSM 45986 / CECT 9034 / ACN14a)</name>
    <dbReference type="NCBI Taxonomy" id="326424"/>
    <lineage>
        <taxon>Bacteria</taxon>
        <taxon>Bacillati</taxon>
        <taxon>Actinomycetota</taxon>
        <taxon>Actinomycetes</taxon>
        <taxon>Frankiales</taxon>
        <taxon>Frankiaceae</taxon>
        <taxon>Frankia</taxon>
    </lineage>
</organism>
<name>Q0RMS3_FRAAA</name>
<protein>
    <submittedName>
        <fullName evidence="6">ATP-binding protein of sugar ABC transporter</fullName>
        <ecNumber evidence="6">3.6.3.27</ecNumber>
        <ecNumber evidence="6">3.6.3.29</ecNumber>
    </submittedName>
</protein>
<dbReference type="InterPro" id="IPR003593">
    <property type="entry name" value="AAA+_ATPase"/>
</dbReference>
<dbReference type="PANTHER" id="PTHR43790">
    <property type="entry name" value="CARBOHYDRATE TRANSPORT ATP-BINDING PROTEIN MG119-RELATED"/>
    <property type="match status" value="1"/>
</dbReference>
<keyword evidence="1" id="KW-0813">Transport</keyword>
<keyword evidence="4 6" id="KW-0067">ATP-binding</keyword>
<dbReference type="SMART" id="SM00382">
    <property type="entry name" value="AAA"/>
    <property type="match status" value="2"/>
</dbReference>
<sequence length="514" mass="54879">MSAMPADDARTAIVVRGLSKSFGSTQALDGVRLELAWGEIHGLVGGNGSGKSTLIKILAGVLEADAGELTTDGSTWDLTRHTPAESARAGFRFVHQDLGVVPVLSVGDNLGLGGHFVRGPLGTIRSRRSRRRAAEVLRRFDLDVDPRVTAASLSTPQRALLAIARALQDVDESGRAILVLDEPTAALPAEEASELLRTLRRLAEAGHSVVLVTHRLDEVRRAADRVTCIRDGRHVGTLDAADLSEARLVELILGGKLERTVTAAGPADASAAPVLELRHVAGGPLRDVSLTLRPGEIVGIAGLLGSGRTELMEMIYGARRIERGDLVVRGTAVRSPSTSAMTRRGVAFVPEDRIAAGIFPQESVATNMTAGQSGRYFAKLRLRTGLLLRDVARDVSTYAVRTSSVHLPINALSGGNQQKVVLGRWLRTSPTVLLLDEPTQGIDVGSRETVLGLVSEASRAGTAVILVSSEFEELTRISHRVLVLCDGRIADEHPHGMTSHDLLESVLEKQRATR</sequence>
<feature type="domain" description="ABC transporter" evidence="5">
    <location>
        <begin position="13"/>
        <end position="256"/>
    </location>
</feature>
<evidence type="ECO:0000259" key="5">
    <source>
        <dbReference type="PROSITE" id="PS50893"/>
    </source>
</evidence>
<proteinExistence type="predicted"/>
<dbReference type="eggNOG" id="COG1129">
    <property type="taxonomic scope" value="Bacteria"/>
</dbReference>
<dbReference type="EC" id="3.6.3.27" evidence="6"/>
<dbReference type="KEGG" id="fal:FRAAL2527"/>
<evidence type="ECO:0000256" key="2">
    <source>
        <dbReference type="ARBA" id="ARBA00022737"/>
    </source>
</evidence>
<evidence type="ECO:0000256" key="3">
    <source>
        <dbReference type="ARBA" id="ARBA00022741"/>
    </source>
</evidence>
<dbReference type="InterPro" id="IPR027417">
    <property type="entry name" value="P-loop_NTPase"/>
</dbReference>
<dbReference type="HOGENOM" id="CLU_000604_92_3_11"/>
<gene>
    <name evidence="6" type="ordered locus">FRAAL2527</name>
</gene>
<keyword evidence="2" id="KW-0677">Repeat</keyword>
<dbReference type="GO" id="GO:0016887">
    <property type="term" value="F:ATP hydrolysis activity"/>
    <property type="evidence" value="ECO:0007669"/>
    <property type="project" value="InterPro"/>
</dbReference>
<dbReference type="CDD" id="cd03216">
    <property type="entry name" value="ABC_Carb_Monos_I"/>
    <property type="match status" value="1"/>
</dbReference>
<dbReference type="Proteomes" id="UP000000657">
    <property type="component" value="Chromosome"/>
</dbReference>
<evidence type="ECO:0000313" key="7">
    <source>
        <dbReference type="Proteomes" id="UP000000657"/>
    </source>
</evidence>
<dbReference type="AlphaFoldDB" id="Q0RMS3"/>
<feature type="domain" description="ABC transporter" evidence="5">
    <location>
        <begin position="269"/>
        <end position="511"/>
    </location>
</feature>
<evidence type="ECO:0000256" key="1">
    <source>
        <dbReference type="ARBA" id="ARBA00022448"/>
    </source>
</evidence>